<dbReference type="InterPro" id="IPR009061">
    <property type="entry name" value="DNA-bd_dom_put_sf"/>
</dbReference>
<dbReference type="Gene3D" id="1.10.1660.10">
    <property type="match status" value="1"/>
</dbReference>
<evidence type="ECO:0000313" key="2">
    <source>
        <dbReference type="EMBL" id="MFD1736145.1"/>
    </source>
</evidence>
<evidence type="ECO:0000259" key="1">
    <source>
        <dbReference type="PROSITE" id="PS50937"/>
    </source>
</evidence>
<dbReference type="Proteomes" id="UP001597214">
    <property type="component" value="Unassembled WGS sequence"/>
</dbReference>
<protein>
    <submittedName>
        <fullName evidence="2">Helix-turn-helix domain-containing protein</fullName>
    </submittedName>
</protein>
<reference evidence="3" key="1">
    <citation type="journal article" date="2019" name="Int. J. Syst. Evol. Microbiol.">
        <title>The Global Catalogue of Microorganisms (GCM) 10K type strain sequencing project: providing services to taxonomists for standard genome sequencing and annotation.</title>
        <authorList>
            <consortium name="The Broad Institute Genomics Platform"/>
            <consortium name="The Broad Institute Genome Sequencing Center for Infectious Disease"/>
            <person name="Wu L."/>
            <person name="Ma J."/>
        </authorList>
    </citation>
    <scope>NUCLEOTIDE SEQUENCE [LARGE SCALE GENOMIC DNA]</scope>
    <source>
        <strain evidence="3">CCUG 49339</strain>
    </source>
</reference>
<name>A0ABW4LLS8_9BACI</name>
<dbReference type="InterPro" id="IPR041657">
    <property type="entry name" value="HTH_17"/>
</dbReference>
<keyword evidence="3" id="KW-1185">Reference proteome</keyword>
<dbReference type="SUPFAM" id="SSF46955">
    <property type="entry name" value="Putative DNA-binding domain"/>
    <property type="match status" value="1"/>
</dbReference>
<dbReference type="InterPro" id="IPR010985">
    <property type="entry name" value="Ribbon_hlx_hlx"/>
</dbReference>
<sequence length="332" mass="38551">MNEKSENVTVTTKEAAKILGVSMPTMYKYIQDGVLTPVFDHKWKMRQTKLFKLEDVEALAKKRQPNVDGFTTTKAAEKLGVTPATVHFYLEQGLLNADKKKIRGKEVNIISEKELSSFMKSDYFMTRRKEKSKRNFILGERICLFQSFIHDTSGDIVRIMDEDTLVNQNGEVIEISVKDIENSGFYRVFPIDFEKNYITKKGHAKFRFVRPFDIKALVYQAIELFYLHAGPKNIRLNVTSNYIDIEVKTFLLPKDTTPFFEDIVSLLKGDIKEGKLIPNEQGILIDTAFENIQLYVQEELKEWVRRNAERNNTSMEEFVISVLEEFREKDGE</sequence>
<dbReference type="PROSITE" id="PS50937">
    <property type="entry name" value="HTH_MERR_2"/>
    <property type="match status" value="1"/>
</dbReference>
<feature type="domain" description="HTH merR-type" evidence="1">
    <location>
        <begin position="69"/>
        <end position="95"/>
    </location>
</feature>
<dbReference type="SUPFAM" id="SSF47598">
    <property type="entry name" value="Ribbon-helix-helix"/>
    <property type="match status" value="1"/>
</dbReference>
<gene>
    <name evidence="2" type="ORF">ACFSCX_06160</name>
</gene>
<proteinExistence type="predicted"/>
<comment type="caution">
    <text evidence="2">The sequence shown here is derived from an EMBL/GenBank/DDBJ whole genome shotgun (WGS) entry which is preliminary data.</text>
</comment>
<dbReference type="Pfam" id="PF12728">
    <property type="entry name" value="HTH_17"/>
    <property type="match status" value="1"/>
</dbReference>
<accession>A0ABW4LLS8</accession>
<dbReference type="EMBL" id="JBHUEM010000005">
    <property type="protein sequence ID" value="MFD1736145.1"/>
    <property type="molecule type" value="Genomic_DNA"/>
</dbReference>
<evidence type="ECO:0000313" key="3">
    <source>
        <dbReference type="Proteomes" id="UP001597214"/>
    </source>
</evidence>
<dbReference type="InterPro" id="IPR000551">
    <property type="entry name" value="MerR-type_HTH_dom"/>
</dbReference>
<dbReference type="RefSeq" id="WP_377927292.1">
    <property type="nucleotide sequence ID" value="NZ_JBHUEM010000005.1"/>
</dbReference>
<organism evidence="2 3">
    <name type="scientific">Bacillus salitolerans</name>
    <dbReference type="NCBI Taxonomy" id="1437434"/>
    <lineage>
        <taxon>Bacteria</taxon>
        <taxon>Bacillati</taxon>
        <taxon>Bacillota</taxon>
        <taxon>Bacilli</taxon>
        <taxon>Bacillales</taxon>
        <taxon>Bacillaceae</taxon>
        <taxon>Bacillus</taxon>
    </lineage>
</organism>